<comment type="caution">
    <text evidence="8">The sequence shown here is derived from an EMBL/GenBank/DDBJ whole genome shotgun (WGS) entry which is preliminary data.</text>
</comment>
<keyword evidence="9" id="KW-1185">Reference proteome</keyword>
<proteinExistence type="predicted"/>
<keyword evidence="7" id="KW-0812">Transmembrane</keyword>
<dbReference type="InterPro" id="IPR052244">
    <property type="entry name" value="Choline_transporter"/>
</dbReference>
<keyword evidence="4" id="KW-0406">Ion transport</keyword>
<reference evidence="8 9" key="1">
    <citation type="journal article" date="2019" name="PLoS Biol.">
        <title>Sex chromosomes control vertical transmission of feminizing Wolbachia symbionts in an isopod.</title>
        <authorList>
            <person name="Becking T."/>
            <person name="Chebbi M.A."/>
            <person name="Giraud I."/>
            <person name="Moumen B."/>
            <person name="Laverre T."/>
            <person name="Caubet Y."/>
            <person name="Peccoud J."/>
            <person name="Gilbert C."/>
            <person name="Cordaux R."/>
        </authorList>
    </citation>
    <scope>NUCLEOTIDE SEQUENCE [LARGE SCALE GENOMIC DNA]</scope>
    <source>
        <strain evidence="8">ANa2</strain>
        <tissue evidence="8">Whole body excluding digestive tract and cuticle</tissue>
    </source>
</reference>
<name>A0A5N5TBZ1_9CRUS</name>
<evidence type="ECO:0000313" key="9">
    <source>
        <dbReference type="Proteomes" id="UP000326759"/>
    </source>
</evidence>
<keyword evidence="3" id="KW-0915">Sodium</keyword>
<gene>
    <name evidence="8" type="ORF">Anas_02517</name>
</gene>
<keyword evidence="2" id="KW-0769">Symport</keyword>
<dbReference type="PANTHER" id="PTHR45897">
    <property type="entry name" value="HIGH-AFFINITY CHOLINE TRANSPORTER 1"/>
    <property type="match status" value="1"/>
</dbReference>
<evidence type="ECO:0000256" key="5">
    <source>
        <dbReference type="ARBA" id="ARBA00023180"/>
    </source>
</evidence>
<dbReference type="AlphaFoldDB" id="A0A5N5TBZ1"/>
<dbReference type="PANTHER" id="PTHR45897:SF4">
    <property type="entry name" value="HIGH-AFFINITY CHOLINE TRANSPORTER 1"/>
    <property type="match status" value="1"/>
</dbReference>
<accession>A0A5N5TBZ1</accession>
<sequence>MVVHFKHRVNSYGSLSAFLIGFVVRILGKRREPFIGIPAVIHYPFFDYEEGQQNFPVRTISIYENNTFLLTLFPEVKGINVNVIDIDLLR</sequence>
<keyword evidence="5" id="KW-0325">Glycoprotein</keyword>
<dbReference type="GO" id="GO:0005886">
    <property type="term" value="C:plasma membrane"/>
    <property type="evidence" value="ECO:0007669"/>
    <property type="project" value="TreeGrafter"/>
</dbReference>
<dbReference type="EMBL" id="SEYY01007115">
    <property type="protein sequence ID" value="KAB7502625.1"/>
    <property type="molecule type" value="Genomic_DNA"/>
</dbReference>
<evidence type="ECO:0000256" key="2">
    <source>
        <dbReference type="ARBA" id="ARBA00022847"/>
    </source>
</evidence>
<dbReference type="OrthoDB" id="546820at2759"/>
<evidence type="ECO:0000313" key="8">
    <source>
        <dbReference type="EMBL" id="KAB7502625.1"/>
    </source>
</evidence>
<evidence type="ECO:0000256" key="3">
    <source>
        <dbReference type="ARBA" id="ARBA00023053"/>
    </source>
</evidence>
<dbReference type="GO" id="GO:0005307">
    <property type="term" value="F:choline:sodium symporter activity"/>
    <property type="evidence" value="ECO:0007669"/>
    <property type="project" value="TreeGrafter"/>
</dbReference>
<evidence type="ECO:0000256" key="1">
    <source>
        <dbReference type="ARBA" id="ARBA00022448"/>
    </source>
</evidence>
<keyword evidence="6" id="KW-0739">Sodium transport</keyword>
<dbReference type="GO" id="GO:0008292">
    <property type="term" value="P:acetylcholine biosynthetic process"/>
    <property type="evidence" value="ECO:0007669"/>
    <property type="project" value="TreeGrafter"/>
</dbReference>
<keyword evidence="7" id="KW-1133">Transmembrane helix</keyword>
<evidence type="ECO:0000256" key="7">
    <source>
        <dbReference type="SAM" id="Phobius"/>
    </source>
</evidence>
<keyword evidence="7" id="KW-0472">Membrane</keyword>
<evidence type="ECO:0000256" key="4">
    <source>
        <dbReference type="ARBA" id="ARBA00023065"/>
    </source>
</evidence>
<organism evidence="8 9">
    <name type="scientific">Armadillidium nasatum</name>
    <dbReference type="NCBI Taxonomy" id="96803"/>
    <lineage>
        <taxon>Eukaryota</taxon>
        <taxon>Metazoa</taxon>
        <taxon>Ecdysozoa</taxon>
        <taxon>Arthropoda</taxon>
        <taxon>Crustacea</taxon>
        <taxon>Multicrustacea</taxon>
        <taxon>Malacostraca</taxon>
        <taxon>Eumalacostraca</taxon>
        <taxon>Peracarida</taxon>
        <taxon>Isopoda</taxon>
        <taxon>Oniscidea</taxon>
        <taxon>Crinocheta</taxon>
        <taxon>Armadillidiidae</taxon>
        <taxon>Armadillidium</taxon>
    </lineage>
</organism>
<protein>
    <submittedName>
        <fullName evidence="8">Uncharacterized protein</fullName>
    </submittedName>
</protein>
<evidence type="ECO:0000256" key="6">
    <source>
        <dbReference type="ARBA" id="ARBA00023201"/>
    </source>
</evidence>
<keyword evidence="1" id="KW-0813">Transport</keyword>
<dbReference type="Proteomes" id="UP000326759">
    <property type="component" value="Unassembled WGS sequence"/>
</dbReference>
<feature type="transmembrane region" description="Helical" evidence="7">
    <location>
        <begin position="12"/>
        <end position="28"/>
    </location>
</feature>